<feature type="compositionally biased region" description="Basic and acidic residues" evidence="1">
    <location>
        <begin position="1"/>
        <end position="10"/>
    </location>
</feature>
<feature type="domain" description="CAP N-terminal" evidence="2">
    <location>
        <begin position="445"/>
        <end position="544"/>
    </location>
</feature>
<dbReference type="OrthoDB" id="1601at2759"/>
<feature type="region of interest" description="Disordered" evidence="1">
    <location>
        <begin position="150"/>
        <end position="180"/>
    </location>
</feature>
<feature type="region of interest" description="Disordered" evidence="1">
    <location>
        <begin position="1"/>
        <end position="40"/>
    </location>
</feature>
<dbReference type="SUPFAM" id="SSF101278">
    <property type="entry name" value="N-terminal domain of adenylylcyclase associated protein, CAP"/>
    <property type="match status" value="1"/>
</dbReference>
<dbReference type="GO" id="GO:0007015">
    <property type="term" value="P:actin filament organization"/>
    <property type="evidence" value="ECO:0007669"/>
    <property type="project" value="TreeGrafter"/>
</dbReference>
<dbReference type="GO" id="GO:0005737">
    <property type="term" value="C:cytoplasm"/>
    <property type="evidence" value="ECO:0007669"/>
    <property type="project" value="TreeGrafter"/>
</dbReference>
<dbReference type="InterPro" id="IPR053950">
    <property type="entry name" value="CAP_N"/>
</dbReference>
<dbReference type="Gene3D" id="1.25.40.330">
    <property type="entry name" value="Adenylate cyclase-associated CAP, N-terminal domain"/>
    <property type="match status" value="1"/>
</dbReference>
<gene>
    <name evidence="3" type="ORF">GPUH_LOCUS18907</name>
</gene>
<dbReference type="InterPro" id="IPR036222">
    <property type="entry name" value="CAP_N_sf"/>
</dbReference>
<accession>A0A3P7QSY5</accession>
<dbReference type="Proteomes" id="UP000271098">
    <property type="component" value="Unassembled WGS sequence"/>
</dbReference>
<dbReference type="GO" id="GO:0003779">
    <property type="term" value="F:actin binding"/>
    <property type="evidence" value="ECO:0007669"/>
    <property type="project" value="InterPro"/>
</dbReference>
<evidence type="ECO:0000256" key="1">
    <source>
        <dbReference type="SAM" id="MobiDB-lite"/>
    </source>
</evidence>
<dbReference type="InterPro" id="IPR001837">
    <property type="entry name" value="Adenylate_cyclase-assoc_CAP"/>
</dbReference>
<dbReference type="GO" id="GO:0019933">
    <property type="term" value="P:cAMP-mediated signaling"/>
    <property type="evidence" value="ECO:0007669"/>
    <property type="project" value="TreeGrafter"/>
</dbReference>
<dbReference type="PANTHER" id="PTHR10652">
    <property type="entry name" value="ADENYLYL CYCLASE-ASSOCIATED PROTEIN"/>
    <property type="match status" value="1"/>
</dbReference>
<protein>
    <recommendedName>
        <fullName evidence="2">CAP N-terminal domain-containing protein</fullName>
    </recommendedName>
</protein>
<feature type="compositionally biased region" description="Basic and acidic residues" evidence="1">
    <location>
        <begin position="150"/>
        <end position="160"/>
    </location>
</feature>
<proteinExistence type="predicted"/>
<dbReference type="GO" id="GO:0008179">
    <property type="term" value="F:adenylate cyclase binding"/>
    <property type="evidence" value="ECO:0007669"/>
    <property type="project" value="TreeGrafter"/>
</dbReference>
<evidence type="ECO:0000313" key="4">
    <source>
        <dbReference type="Proteomes" id="UP000271098"/>
    </source>
</evidence>
<evidence type="ECO:0000313" key="3">
    <source>
        <dbReference type="EMBL" id="VDN32699.1"/>
    </source>
</evidence>
<dbReference type="Pfam" id="PF21938">
    <property type="entry name" value="CAP_N"/>
    <property type="match status" value="1"/>
</dbReference>
<dbReference type="PANTHER" id="PTHR10652:SF0">
    <property type="entry name" value="ADENYLYL CYCLASE-ASSOCIATED PROTEIN"/>
    <property type="match status" value="1"/>
</dbReference>
<sequence length="551" mass="60758">MRPYHEEFQRKASRFRSSSAVPFSEGLAQQSPFHPAVSSFTSGRSNIPPVQDFERFPETAGGASQFASLQVPPSLPISEQKPVVYQQLERHKNYATLHHVAPPKTLPLQRRVSDPDLLKTDMNAPANIAMFNVAKGVKAELEQDPKFRRKAETLDSKSEHSTAPVPTVLSPREPPKQSPSLRHMENFFENVQQFRSALNVKQPPPVPAPKPFNVEHVRSIFHSSSAPKQPTTTTNSASAIDVSKTSQNYSILERAVNSVAQKAQRDLALNEKANEGTQIFRISRRPIGNNVQKNSTNDKKVADRGVMTDTSEQIIQTKPTIFVIGKPVTKKDENNKSTEKTVAAAPVPVTVVNSQDVAVFEKDYSASSTPALRSNQPFPVEESEKCPQQAANFPGILLKNGNSRVPDESLTNNKHKRVAFQCDSGVVDAEVHQTSCEAPLSVVQYDDVIEEPLQRLQKLSAAIGGDLQIVGDKIVALFNEQRNFIWAAAGQKEPPANELQAKLGPIVKLMEEISTFKESKRNTPLFNHISAASEGIQALGWLTVVSVFFLL</sequence>
<keyword evidence="4" id="KW-1185">Reference proteome</keyword>
<name>A0A3P7QSY5_9BILA</name>
<dbReference type="EMBL" id="UYRT01087568">
    <property type="protein sequence ID" value="VDN32699.1"/>
    <property type="molecule type" value="Genomic_DNA"/>
</dbReference>
<feature type="compositionally biased region" description="Polar residues" evidence="1">
    <location>
        <begin position="15"/>
        <end position="40"/>
    </location>
</feature>
<organism evidence="3 4">
    <name type="scientific">Gongylonema pulchrum</name>
    <dbReference type="NCBI Taxonomy" id="637853"/>
    <lineage>
        <taxon>Eukaryota</taxon>
        <taxon>Metazoa</taxon>
        <taxon>Ecdysozoa</taxon>
        <taxon>Nematoda</taxon>
        <taxon>Chromadorea</taxon>
        <taxon>Rhabditida</taxon>
        <taxon>Spirurina</taxon>
        <taxon>Spiruromorpha</taxon>
        <taxon>Spiruroidea</taxon>
        <taxon>Gongylonematidae</taxon>
        <taxon>Gongylonema</taxon>
    </lineage>
</organism>
<dbReference type="AlphaFoldDB" id="A0A3P7QSY5"/>
<evidence type="ECO:0000259" key="2">
    <source>
        <dbReference type="Pfam" id="PF21938"/>
    </source>
</evidence>
<reference evidence="3 4" key="1">
    <citation type="submission" date="2018-11" db="EMBL/GenBank/DDBJ databases">
        <authorList>
            <consortium name="Pathogen Informatics"/>
        </authorList>
    </citation>
    <scope>NUCLEOTIDE SEQUENCE [LARGE SCALE GENOMIC DNA]</scope>
</reference>
<dbReference type="GO" id="GO:0000902">
    <property type="term" value="P:cell morphogenesis"/>
    <property type="evidence" value="ECO:0007669"/>
    <property type="project" value="TreeGrafter"/>
</dbReference>